<feature type="domain" description="HTH araC/xylS-type" evidence="4">
    <location>
        <begin position="189"/>
        <end position="287"/>
    </location>
</feature>
<dbReference type="PROSITE" id="PS01124">
    <property type="entry name" value="HTH_ARAC_FAMILY_2"/>
    <property type="match status" value="1"/>
</dbReference>
<dbReference type="InterPro" id="IPR018060">
    <property type="entry name" value="HTH_AraC"/>
</dbReference>
<keyword evidence="3" id="KW-0804">Transcription</keyword>
<dbReference type="AlphaFoldDB" id="A0A318SNB3"/>
<dbReference type="GO" id="GO:0003700">
    <property type="term" value="F:DNA-binding transcription factor activity"/>
    <property type="evidence" value="ECO:0007669"/>
    <property type="project" value="InterPro"/>
</dbReference>
<dbReference type="GO" id="GO:0043565">
    <property type="term" value="F:sequence-specific DNA binding"/>
    <property type="evidence" value="ECO:0007669"/>
    <property type="project" value="InterPro"/>
</dbReference>
<dbReference type="PANTHER" id="PTHR46796:SF14">
    <property type="entry name" value="TRANSCRIPTIONAL REGULATORY PROTEIN"/>
    <property type="match status" value="1"/>
</dbReference>
<protein>
    <submittedName>
        <fullName evidence="5">AraC family transcriptional regulator</fullName>
    </submittedName>
</protein>
<accession>A0A318SNB3</accession>
<dbReference type="Proteomes" id="UP000248311">
    <property type="component" value="Unassembled WGS sequence"/>
</dbReference>
<keyword evidence="6" id="KW-1185">Reference proteome</keyword>
<dbReference type="EMBL" id="QJTE01000004">
    <property type="protein sequence ID" value="PYE82324.1"/>
    <property type="molecule type" value="Genomic_DNA"/>
</dbReference>
<dbReference type="Pfam" id="PF12833">
    <property type="entry name" value="HTH_18"/>
    <property type="match status" value="1"/>
</dbReference>
<dbReference type="PANTHER" id="PTHR46796">
    <property type="entry name" value="HTH-TYPE TRANSCRIPTIONAL ACTIVATOR RHAS-RELATED"/>
    <property type="match status" value="1"/>
</dbReference>
<evidence type="ECO:0000256" key="2">
    <source>
        <dbReference type="ARBA" id="ARBA00023125"/>
    </source>
</evidence>
<evidence type="ECO:0000313" key="6">
    <source>
        <dbReference type="Proteomes" id="UP000248311"/>
    </source>
</evidence>
<organism evidence="5 6">
    <name type="scientific">Pseudoroseicyclus aestuarii</name>
    <dbReference type="NCBI Taxonomy" id="1795041"/>
    <lineage>
        <taxon>Bacteria</taxon>
        <taxon>Pseudomonadati</taxon>
        <taxon>Pseudomonadota</taxon>
        <taxon>Alphaproteobacteria</taxon>
        <taxon>Rhodobacterales</taxon>
        <taxon>Paracoccaceae</taxon>
        <taxon>Pseudoroseicyclus</taxon>
    </lineage>
</organism>
<dbReference type="InterPro" id="IPR050204">
    <property type="entry name" value="AraC_XylS_family_regulators"/>
</dbReference>
<sequence>MAFRPNMTAFTTGIRPVAALQWRAWGGTVADLWQAEGQLGGGGSYLSPDPRLVIFLGAGPAPLALGPEADPSMPRRIAFVPAGMALEGRVARDGGFAHLDLHLEAPVIAARLAARIGAASAEAALARPVLLEAHPGAEALAALIAAEVAQPAHDPLVAESLTLALLGMVLPLSPPPPGRSGGLTPAQEARVTALMQARLGERLRVADLAREAGLSPSWFAHAFRASFGTSPARHLSALRIEEAKRLLAGGTDRLDQIAAATGHADQAHMTRAFRKDTGITPAAWRRMHAG</sequence>
<evidence type="ECO:0000313" key="5">
    <source>
        <dbReference type="EMBL" id="PYE82324.1"/>
    </source>
</evidence>
<evidence type="ECO:0000256" key="3">
    <source>
        <dbReference type="ARBA" id="ARBA00023163"/>
    </source>
</evidence>
<name>A0A318SNB3_9RHOB</name>
<comment type="caution">
    <text evidence="5">The sequence shown here is derived from an EMBL/GenBank/DDBJ whole genome shotgun (WGS) entry which is preliminary data.</text>
</comment>
<dbReference type="InterPro" id="IPR009057">
    <property type="entry name" value="Homeodomain-like_sf"/>
</dbReference>
<keyword evidence="1" id="KW-0805">Transcription regulation</keyword>
<evidence type="ECO:0000259" key="4">
    <source>
        <dbReference type="PROSITE" id="PS01124"/>
    </source>
</evidence>
<proteinExistence type="predicted"/>
<reference evidence="5 6" key="1">
    <citation type="submission" date="2018-06" db="EMBL/GenBank/DDBJ databases">
        <title>Genomic Encyclopedia of Type Strains, Phase III (KMG-III): the genomes of soil and plant-associated and newly described type strains.</title>
        <authorList>
            <person name="Whitman W."/>
        </authorList>
    </citation>
    <scope>NUCLEOTIDE SEQUENCE [LARGE SCALE GENOMIC DNA]</scope>
    <source>
        <strain evidence="5 6">CECT 9025</strain>
    </source>
</reference>
<keyword evidence="2" id="KW-0238">DNA-binding</keyword>
<dbReference type="Gene3D" id="1.10.10.60">
    <property type="entry name" value="Homeodomain-like"/>
    <property type="match status" value="2"/>
</dbReference>
<evidence type="ECO:0000256" key="1">
    <source>
        <dbReference type="ARBA" id="ARBA00023015"/>
    </source>
</evidence>
<dbReference type="SMART" id="SM00342">
    <property type="entry name" value="HTH_ARAC"/>
    <property type="match status" value="1"/>
</dbReference>
<gene>
    <name evidence="5" type="ORF">DFP88_10477</name>
</gene>
<dbReference type="SUPFAM" id="SSF46689">
    <property type="entry name" value="Homeodomain-like"/>
    <property type="match status" value="2"/>
</dbReference>